<evidence type="ECO:0000259" key="3">
    <source>
        <dbReference type="PROSITE" id="PS50011"/>
    </source>
</evidence>
<dbReference type="AlphaFoldDB" id="A0A087G6A5"/>
<dbReference type="GO" id="GO:0005524">
    <property type="term" value="F:ATP binding"/>
    <property type="evidence" value="ECO:0007669"/>
    <property type="project" value="InterPro"/>
</dbReference>
<evidence type="ECO:0000256" key="1">
    <source>
        <dbReference type="ARBA" id="ARBA00004236"/>
    </source>
</evidence>
<dbReference type="InterPro" id="IPR001245">
    <property type="entry name" value="Ser-Thr/Tyr_kinase_cat_dom"/>
</dbReference>
<dbReference type="EMBL" id="CM002876">
    <property type="protein sequence ID" value="KFK25407.1"/>
    <property type="molecule type" value="Genomic_DNA"/>
</dbReference>
<feature type="domain" description="Protein kinase" evidence="3">
    <location>
        <begin position="51"/>
        <end position="323"/>
    </location>
</feature>
<comment type="subcellular location">
    <subcellularLocation>
        <location evidence="1">Cell membrane</location>
    </subcellularLocation>
</comment>
<accession>A0A087G6A5</accession>
<dbReference type="eggNOG" id="KOG1187">
    <property type="taxonomic scope" value="Eukaryota"/>
</dbReference>
<dbReference type="Proteomes" id="UP000029120">
    <property type="component" value="Chromosome 8"/>
</dbReference>
<keyword evidence="5" id="KW-1185">Reference proteome</keyword>
<dbReference type="InterPro" id="IPR011009">
    <property type="entry name" value="Kinase-like_dom_sf"/>
</dbReference>
<gene>
    <name evidence="4" type="ordered locus">AALP_Aa8g110500</name>
</gene>
<dbReference type="GO" id="GO:0005886">
    <property type="term" value="C:plasma membrane"/>
    <property type="evidence" value="ECO:0007669"/>
    <property type="project" value="EnsemblPlants"/>
</dbReference>
<protein>
    <recommendedName>
        <fullName evidence="3">Protein kinase domain-containing protein</fullName>
    </recommendedName>
</protein>
<dbReference type="GO" id="GO:0004672">
    <property type="term" value="F:protein kinase activity"/>
    <property type="evidence" value="ECO:0007669"/>
    <property type="project" value="InterPro"/>
</dbReference>
<sequence>MGNCLKPLKALTIPPISVEQEKENLKVFSFAELKKATKKFKEYMTTNGDDNRFAQTFYKGYINETTFAPSRTETGIAVFVVECLQDSSQAQQEWKEEVKSRGKIPHPNLVKLLGYCCEDNKSFLVLEYLPKESLDRHIFEKNKALPWEIRIKIAIGAAQGLAFLHSVKTSSLNGELRMSNIMLDEQYNAKLFAIGSKKLCFVGTTTRIVGRNDYVPPEYVFAGHLDMKSDVYTFGIILLELLTGLNALAKHDDKQNLIWTKPFLSDKDKIREIIDPRLGSDYPMNAATQMGKLIKRCIKVDTKKRPLMQQVFDGLNDIEKIKD</sequence>
<proteinExistence type="predicted"/>
<keyword evidence="2" id="KW-1003">Cell membrane</keyword>
<dbReference type="InterPro" id="IPR050823">
    <property type="entry name" value="Plant_Ser_Thr_Prot_Kinase"/>
</dbReference>
<keyword evidence="2" id="KW-0472">Membrane</keyword>
<dbReference type="OrthoDB" id="4062651at2759"/>
<evidence type="ECO:0000313" key="4">
    <source>
        <dbReference type="EMBL" id="KFK25407.1"/>
    </source>
</evidence>
<name>A0A087G6A5_ARAAL</name>
<dbReference type="PANTHER" id="PTHR45621">
    <property type="entry name" value="OS01G0588500 PROTEIN-RELATED"/>
    <property type="match status" value="1"/>
</dbReference>
<dbReference type="OMA" id="AVFVVEC"/>
<evidence type="ECO:0000313" key="5">
    <source>
        <dbReference type="Proteomes" id="UP000029120"/>
    </source>
</evidence>
<dbReference type="Gramene" id="KFK25407">
    <property type="protein sequence ID" value="KFK25407"/>
    <property type="gene ID" value="AALP_AA8G110500"/>
</dbReference>
<dbReference type="SUPFAM" id="SSF56112">
    <property type="entry name" value="Protein kinase-like (PK-like)"/>
    <property type="match status" value="1"/>
</dbReference>
<dbReference type="PROSITE" id="PS50011">
    <property type="entry name" value="PROTEIN_KINASE_DOM"/>
    <property type="match status" value="1"/>
</dbReference>
<dbReference type="Gene3D" id="1.10.510.10">
    <property type="entry name" value="Transferase(Phosphotransferase) domain 1"/>
    <property type="match status" value="1"/>
</dbReference>
<evidence type="ECO:0000256" key="2">
    <source>
        <dbReference type="ARBA" id="ARBA00022475"/>
    </source>
</evidence>
<reference evidence="5" key="1">
    <citation type="journal article" date="2015" name="Nat. Plants">
        <title>Genome expansion of Arabis alpina linked with retrotransposition and reduced symmetric DNA methylation.</title>
        <authorList>
            <person name="Willing E.M."/>
            <person name="Rawat V."/>
            <person name="Mandakova T."/>
            <person name="Maumus F."/>
            <person name="James G.V."/>
            <person name="Nordstroem K.J."/>
            <person name="Becker C."/>
            <person name="Warthmann N."/>
            <person name="Chica C."/>
            <person name="Szarzynska B."/>
            <person name="Zytnicki M."/>
            <person name="Albani M.C."/>
            <person name="Kiefer C."/>
            <person name="Bergonzi S."/>
            <person name="Castaings L."/>
            <person name="Mateos J.L."/>
            <person name="Berns M.C."/>
            <person name="Bujdoso N."/>
            <person name="Piofczyk T."/>
            <person name="de Lorenzo L."/>
            <person name="Barrero-Sicilia C."/>
            <person name="Mateos I."/>
            <person name="Piednoel M."/>
            <person name="Hagmann J."/>
            <person name="Chen-Min-Tao R."/>
            <person name="Iglesias-Fernandez R."/>
            <person name="Schuster S.C."/>
            <person name="Alonso-Blanco C."/>
            <person name="Roudier F."/>
            <person name="Carbonero P."/>
            <person name="Paz-Ares J."/>
            <person name="Davis S.J."/>
            <person name="Pecinka A."/>
            <person name="Quesneville H."/>
            <person name="Colot V."/>
            <person name="Lysak M.A."/>
            <person name="Weigel D."/>
            <person name="Coupland G."/>
            <person name="Schneeberger K."/>
        </authorList>
    </citation>
    <scope>NUCLEOTIDE SEQUENCE [LARGE SCALE GENOMIC DNA]</scope>
    <source>
        <strain evidence="5">cv. Pajares</strain>
    </source>
</reference>
<dbReference type="Pfam" id="PF07714">
    <property type="entry name" value="PK_Tyr_Ser-Thr"/>
    <property type="match status" value="1"/>
</dbReference>
<organism evidence="4 5">
    <name type="scientific">Arabis alpina</name>
    <name type="common">Alpine rock-cress</name>
    <dbReference type="NCBI Taxonomy" id="50452"/>
    <lineage>
        <taxon>Eukaryota</taxon>
        <taxon>Viridiplantae</taxon>
        <taxon>Streptophyta</taxon>
        <taxon>Embryophyta</taxon>
        <taxon>Tracheophyta</taxon>
        <taxon>Spermatophyta</taxon>
        <taxon>Magnoliopsida</taxon>
        <taxon>eudicotyledons</taxon>
        <taxon>Gunneridae</taxon>
        <taxon>Pentapetalae</taxon>
        <taxon>rosids</taxon>
        <taxon>malvids</taxon>
        <taxon>Brassicales</taxon>
        <taxon>Brassicaceae</taxon>
        <taxon>Arabideae</taxon>
        <taxon>Arabis</taxon>
    </lineage>
</organism>
<dbReference type="Gene3D" id="3.30.200.20">
    <property type="entry name" value="Phosphorylase Kinase, domain 1"/>
    <property type="match status" value="1"/>
</dbReference>
<dbReference type="InterPro" id="IPR000719">
    <property type="entry name" value="Prot_kinase_dom"/>
</dbReference>
<dbReference type="GO" id="GO:0005634">
    <property type="term" value="C:nucleus"/>
    <property type="evidence" value="ECO:0007669"/>
    <property type="project" value="EnsemblPlants"/>
</dbReference>
<dbReference type="GO" id="GO:0140301">
    <property type="term" value="P:pollen-stigma interaction"/>
    <property type="evidence" value="ECO:0007669"/>
    <property type="project" value="EnsemblPlants"/>
</dbReference>